<organism evidence="2 3">
    <name type="scientific">Pelagomonas calceolata</name>
    <dbReference type="NCBI Taxonomy" id="35677"/>
    <lineage>
        <taxon>Eukaryota</taxon>
        <taxon>Sar</taxon>
        <taxon>Stramenopiles</taxon>
        <taxon>Ochrophyta</taxon>
        <taxon>Pelagophyceae</taxon>
        <taxon>Pelagomonadales</taxon>
        <taxon>Pelagomonadaceae</taxon>
        <taxon>Pelagomonas</taxon>
    </lineage>
</organism>
<comment type="caution">
    <text evidence="2">The sequence shown here is derived from an EMBL/GenBank/DDBJ whole genome shotgun (WGS) entry which is preliminary data.</text>
</comment>
<dbReference type="EMBL" id="CAKKNE010000003">
    <property type="protein sequence ID" value="CAH0371082.1"/>
    <property type="molecule type" value="Genomic_DNA"/>
</dbReference>
<evidence type="ECO:0000256" key="1">
    <source>
        <dbReference type="SAM" id="MobiDB-lite"/>
    </source>
</evidence>
<feature type="compositionally biased region" description="Pro residues" evidence="1">
    <location>
        <begin position="1593"/>
        <end position="1602"/>
    </location>
</feature>
<feature type="region of interest" description="Disordered" evidence="1">
    <location>
        <begin position="109"/>
        <end position="136"/>
    </location>
</feature>
<sequence>MSKAKRKSRGSRGSLVDDDEIAGLPWRPFVVLLKPTDGAKKSVDAALATLTPLSDQDVAGTRVELVAKSQLSSGGKLSKALAAKIQRDRRQGLRDRLDQEAERLKALKKARKEREKRKSRGDILDDDSELSSVNPITQEREARGAPDIVYVLKDFPASKDEADDLISNENVLDAIVTIVQNEDGGSGGGIAYPHSKPQLAFDILPLANLDHDAEAESASQTVPLNATKIAKAHKESRDAQCLTDPLKKPPQLVKALYDAQREKQDAWNDVAFLEIALTPVEAAKSPQGGGGSFDDHKRKEEEAAKKALEAAKKWLFDITQQLVAFGCGHCAFKSYVRQVVSVDVPSEDKEKVKSTQRACDTVLQSRGSGLQSRPGTASSSLSLSRTKTPWELCGRRQRYAELASNIPEAACTVGVLLYCLLEAVVTGGDAPRSDDDPPAASPLAALLPHASSVLPIATTPERAEAALSGDFEASDLTFDGHDIQGLRLARAEQRRSSEECLGSRLLLALDRAAHARMNLIQGGRDRLPVVDEEGDEGRAIKRTELQAFTTYSPNDVDNYRQRCVFDELLENAFVEETVDGRIASIHDRTVAEKISSYSLQQVLKSEHADESTFLQSYYAPTDELLLIAHQPTARGRCGQVVWDPTLGARPSYAGWHANAKRSNDKIDVHDNGFLTPRSTAARTARVVPPDLAKLQESTTLLFPADHSLVRLRTMGEAYGWLSVRKNGTVFGLRARDNGANAARRAKGLSVQQTDTQGFAADFACEFTDGARVTAVKETSVVLRSTDVSGLTVDVGCDGSVRMRHVGVGPGAPACVADEKERVVCGGGVVVRRLRDGSAQLLFADGSVARQDSDSTSSDDLEWALLEGACVKDAATGARVWMRGDTSLTIFEDGVVLAKHADGTIIRTCEHHVIVECPGLAAVEIDTDIDATATAHAQGHQVAVAKGGERIRCRVALPDGSRVVATYDTSVTATVRGRLALLRPDRTEILAQDDGLITLRPPELYQGGSVKARGEHHPYGLLAPWCEAHDDDESDDEAKSEPDTAAGAYRFDCVAGSMSLEDPEYNIFKAHLCGKQAGDVEVELAGVSAGVKAEAVVNSPVAPRCFCIGRDGSAVELLRDSDVADLTRDVEARKVLPVAFGRSADPHATEDHCLDDCDRKGGVSSALTSYEVLASSNLFESTFGTGRAWTAYAPPPSALVDAPSQPLSTVKPTVRVSRVLVETPSLNEEDRASIQDSLKKCDEWRREREIHIDRFAVDDPRNDATLQNERAVQKRLKLAYKAARQARRRRAKRREQERMSRESRESVSTRASTPAFSSDGMSEVGTATETMTIGSFSDSEAPPPEDSPNTAFAREVFVGQVLEAIEEQEEAARLYALAPAPAAIACAPAPALAPAPAPAPASLLEDSTVFSETEGDTKTVEAPPPFDPSRDGSLGVERCRHALVEILGRNVTEEAIASKMEEDERDASQISFGDFRWLLAECENDFDAADEAEEEAKRLRALEAEQRRQDYEDEVQERSKERGPQARGLLPMGAFWETEDGKELMATLPPYEGRKKTREDMRKASTDPTPISKLAQQLEAEMYARLEAQKNAPAPAPEIPDSPLPAGSAVQAVKKRTKRRDPPPLTVQPQVCEIPSAALGCVYDIPLSITVRPGGKVRIDVSSKNLRVVERPRHSISPGETEEALLEYTAGSQGPIQEFVDVLAQFGTVRVPIVGWVDAPQGGPCSPSTVTES</sequence>
<gene>
    <name evidence="2" type="ORF">PECAL_3P10050</name>
</gene>
<proteinExistence type="predicted"/>
<feature type="region of interest" description="Disordered" evidence="1">
    <location>
        <begin position="1592"/>
        <end position="1626"/>
    </location>
</feature>
<dbReference type="PANTHER" id="PTHR21963:SF1">
    <property type="entry name" value="SPERM-ASSOCIATED ANTIGEN 17"/>
    <property type="match status" value="1"/>
</dbReference>
<evidence type="ECO:0000313" key="3">
    <source>
        <dbReference type="Proteomes" id="UP000789595"/>
    </source>
</evidence>
<dbReference type="OrthoDB" id="10257153at2759"/>
<feature type="compositionally biased region" description="Polar residues" evidence="1">
    <location>
        <begin position="1313"/>
        <end position="1323"/>
    </location>
</feature>
<dbReference type="PANTHER" id="PTHR21963">
    <property type="entry name" value="PF6"/>
    <property type="match status" value="1"/>
</dbReference>
<feature type="compositionally biased region" description="Basic residues" evidence="1">
    <location>
        <begin position="109"/>
        <end position="119"/>
    </location>
</feature>
<protein>
    <submittedName>
        <fullName evidence="2">Uncharacterized protein</fullName>
    </submittedName>
</protein>
<feature type="region of interest" description="Disordered" evidence="1">
    <location>
        <begin position="363"/>
        <end position="383"/>
    </location>
</feature>
<dbReference type="GO" id="GO:1904158">
    <property type="term" value="P:axonemal central apparatus assembly"/>
    <property type="evidence" value="ECO:0007669"/>
    <property type="project" value="TreeGrafter"/>
</dbReference>
<accession>A0A8J2SPN0</accession>
<feature type="compositionally biased region" description="Basic and acidic residues" evidence="1">
    <location>
        <begin position="1293"/>
        <end position="1306"/>
    </location>
</feature>
<name>A0A8J2SPN0_9STRA</name>
<feature type="region of interest" description="Disordered" evidence="1">
    <location>
        <begin position="1282"/>
        <end position="1323"/>
    </location>
</feature>
<feature type="region of interest" description="Disordered" evidence="1">
    <location>
        <begin position="1505"/>
        <end position="1525"/>
    </location>
</feature>
<dbReference type="Proteomes" id="UP000789595">
    <property type="component" value="Unassembled WGS sequence"/>
</dbReference>
<feature type="compositionally biased region" description="Basic residues" evidence="1">
    <location>
        <begin position="1282"/>
        <end position="1292"/>
    </location>
</feature>
<evidence type="ECO:0000313" key="2">
    <source>
        <dbReference type="EMBL" id="CAH0371082.1"/>
    </source>
</evidence>
<dbReference type="GO" id="GO:1990716">
    <property type="term" value="C:axonemal central apparatus"/>
    <property type="evidence" value="ECO:0007669"/>
    <property type="project" value="TreeGrafter"/>
</dbReference>
<reference evidence="2" key="1">
    <citation type="submission" date="2021-11" db="EMBL/GenBank/DDBJ databases">
        <authorList>
            <consortium name="Genoscope - CEA"/>
            <person name="William W."/>
        </authorList>
    </citation>
    <scope>NUCLEOTIDE SEQUENCE</scope>
</reference>
<feature type="compositionally biased region" description="Basic and acidic residues" evidence="1">
    <location>
        <begin position="1505"/>
        <end position="1523"/>
    </location>
</feature>
<keyword evidence="3" id="KW-1185">Reference proteome</keyword>
<feature type="region of interest" description="Disordered" evidence="1">
    <location>
        <begin position="1410"/>
        <end position="1433"/>
    </location>
</feature>
<dbReference type="InterPro" id="IPR026173">
    <property type="entry name" value="SPAG17"/>
</dbReference>